<accession>A0AAD3Y660</accession>
<keyword evidence="3" id="KW-1185">Reference proteome</keyword>
<sequence length="116" mass="13186">MARVSAATAPANEQFTHEYADHEHRHHGRADGYVPAVKPPWLGYLLQLLLQTNNLLMSMPIMSIDIMMVMMSMAEAIVGGHRRQETMNVKVMMMSVEIFTVMIVGFIRAKLLRDRS</sequence>
<keyword evidence="1" id="KW-0812">Transmembrane</keyword>
<name>A0AAD3Y660_NEPGR</name>
<reference evidence="2" key="1">
    <citation type="submission" date="2023-05" db="EMBL/GenBank/DDBJ databases">
        <title>Nepenthes gracilis genome sequencing.</title>
        <authorList>
            <person name="Fukushima K."/>
        </authorList>
    </citation>
    <scope>NUCLEOTIDE SEQUENCE</scope>
    <source>
        <strain evidence="2">SING2019-196</strain>
    </source>
</reference>
<dbReference type="AlphaFoldDB" id="A0AAD3Y660"/>
<comment type="caution">
    <text evidence="2">The sequence shown here is derived from an EMBL/GenBank/DDBJ whole genome shotgun (WGS) entry which is preliminary data.</text>
</comment>
<feature type="transmembrane region" description="Helical" evidence="1">
    <location>
        <begin position="91"/>
        <end position="109"/>
    </location>
</feature>
<protein>
    <submittedName>
        <fullName evidence="2">Uncharacterized protein</fullName>
    </submittedName>
</protein>
<proteinExistence type="predicted"/>
<gene>
    <name evidence="2" type="ORF">Nepgr_032920</name>
</gene>
<evidence type="ECO:0000313" key="2">
    <source>
        <dbReference type="EMBL" id="GMH31077.1"/>
    </source>
</evidence>
<keyword evidence="1" id="KW-1133">Transmembrane helix</keyword>
<keyword evidence="1" id="KW-0472">Membrane</keyword>
<organism evidence="2 3">
    <name type="scientific">Nepenthes gracilis</name>
    <name type="common">Slender pitcher plant</name>
    <dbReference type="NCBI Taxonomy" id="150966"/>
    <lineage>
        <taxon>Eukaryota</taxon>
        <taxon>Viridiplantae</taxon>
        <taxon>Streptophyta</taxon>
        <taxon>Embryophyta</taxon>
        <taxon>Tracheophyta</taxon>
        <taxon>Spermatophyta</taxon>
        <taxon>Magnoliopsida</taxon>
        <taxon>eudicotyledons</taxon>
        <taxon>Gunneridae</taxon>
        <taxon>Pentapetalae</taxon>
        <taxon>Caryophyllales</taxon>
        <taxon>Nepenthaceae</taxon>
        <taxon>Nepenthes</taxon>
    </lineage>
</organism>
<feature type="transmembrane region" description="Helical" evidence="1">
    <location>
        <begin position="55"/>
        <end position="79"/>
    </location>
</feature>
<dbReference type="Proteomes" id="UP001279734">
    <property type="component" value="Unassembled WGS sequence"/>
</dbReference>
<evidence type="ECO:0000256" key="1">
    <source>
        <dbReference type="SAM" id="Phobius"/>
    </source>
</evidence>
<dbReference type="EMBL" id="BSYO01000039">
    <property type="protein sequence ID" value="GMH31077.1"/>
    <property type="molecule type" value="Genomic_DNA"/>
</dbReference>
<evidence type="ECO:0000313" key="3">
    <source>
        <dbReference type="Proteomes" id="UP001279734"/>
    </source>
</evidence>